<feature type="region of interest" description="Disordered" evidence="1">
    <location>
        <begin position="150"/>
        <end position="181"/>
    </location>
</feature>
<evidence type="ECO:0000313" key="3">
    <source>
        <dbReference type="Proteomes" id="UP000036449"/>
    </source>
</evidence>
<protein>
    <submittedName>
        <fullName evidence="2">Uncharacterized protein</fullName>
    </submittedName>
</protein>
<organism evidence="2 3">
    <name type="scientific">Methylobacterium tarhaniae</name>
    <dbReference type="NCBI Taxonomy" id="1187852"/>
    <lineage>
        <taxon>Bacteria</taxon>
        <taxon>Pseudomonadati</taxon>
        <taxon>Pseudomonadota</taxon>
        <taxon>Alphaproteobacteria</taxon>
        <taxon>Hyphomicrobiales</taxon>
        <taxon>Methylobacteriaceae</taxon>
        <taxon>Methylobacterium</taxon>
    </lineage>
</organism>
<comment type="caution">
    <text evidence="2">The sequence shown here is derived from an EMBL/GenBank/DDBJ whole genome shotgun (WGS) entry which is preliminary data.</text>
</comment>
<proteinExistence type="predicted"/>
<gene>
    <name evidence="2" type="ORF">VQ03_07440</name>
</gene>
<dbReference type="EMBL" id="LABZ01000042">
    <property type="protein sequence ID" value="KMO43610.1"/>
    <property type="molecule type" value="Genomic_DNA"/>
</dbReference>
<feature type="compositionally biased region" description="Basic and acidic residues" evidence="1">
    <location>
        <begin position="247"/>
        <end position="256"/>
    </location>
</feature>
<keyword evidence="3" id="KW-1185">Reference proteome</keyword>
<accession>A0A0J6T892</accession>
<evidence type="ECO:0000313" key="2">
    <source>
        <dbReference type="EMBL" id="KMO43610.1"/>
    </source>
</evidence>
<evidence type="ECO:0000256" key="1">
    <source>
        <dbReference type="SAM" id="MobiDB-lite"/>
    </source>
</evidence>
<dbReference type="AlphaFoldDB" id="A0A0J6T892"/>
<name>A0A0J6T892_9HYPH</name>
<reference evidence="2 3" key="1">
    <citation type="submission" date="2015-03" db="EMBL/GenBank/DDBJ databases">
        <title>Genome sequencing of Methylobacterium tarhaniae DSM 25844.</title>
        <authorList>
            <person name="Chaudhry V."/>
            <person name="Patil P.B."/>
        </authorList>
    </citation>
    <scope>NUCLEOTIDE SEQUENCE [LARGE SCALE GENOMIC DNA]</scope>
    <source>
        <strain evidence="2 3">DSM 25844</strain>
    </source>
</reference>
<dbReference type="Proteomes" id="UP000036449">
    <property type="component" value="Unassembled WGS sequence"/>
</dbReference>
<sequence length="256" mass="29018">MYAFHSDIAVAGLSFRVAAQDISALTSLMRHLDPTATTLRTAGLMCVIQDTRLTIRFTQPLDNFPVIKPRSSHRPTLAVQCEHAELSRLVDIAYLTAHEDREAQRRLRLHFRVALVDGQITFGTEATWEVNRFRGDLRSIIIEPEQAHSLRERLSPPLSPTLTPDREHAEEGPTQPEAPPTIELGRYVVSDLLRAIRLLRSSFLLLEFIDDRALIVSETTAEYTTDYVMVSGTQDDTHGLPQRRSKRWDAPSRLRA</sequence>
<feature type="region of interest" description="Disordered" evidence="1">
    <location>
        <begin position="232"/>
        <end position="256"/>
    </location>
</feature>
<dbReference type="PATRIC" id="fig|1187852.3.peg.4981"/>